<dbReference type="SUPFAM" id="SSF48452">
    <property type="entry name" value="TPR-like"/>
    <property type="match status" value="2"/>
</dbReference>
<dbReference type="Pfam" id="PF12770">
    <property type="entry name" value="CHAT"/>
    <property type="match status" value="1"/>
</dbReference>
<dbReference type="Gene3D" id="1.25.40.10">
    <property type="entry name" value="Tetratricopeptide repeat domain"/>
    <property type="match status" value="2"/>
</dbReference>
<dbReference type="SMART" id="SM00028">
    <property type="entry name" value="TPR"/>
    <property type="match status" value="4"/>
</dbReference>
<dbReference type="PANTHER" id="PTHR10098:SF112">
    <property type="entry name" value="SLR0380 PROTEIN"/>
    <property type="match status" value="1"/>
</dbReference>
<dbReference type="InterPro" id="IPR011990">
    <property type="entry name" value="TPR-like_helical_dom_sf"/>
</dbReference>
<organism evidence="3">
    <name type="scientific">uncultured Desulfobacteraceae bacterium</name>
    <dbReference type="NCBI Taxonomy" id="218296"/>
    <lineage>
        <taxon>Bacteria</taxon>
        <taxon>Pseudomonadati</taxon>
        <taxon>Thermodesulfobacteriota</taxon>
        <taxon>Desulfobacteria</taxon>
        <taxon>Desulfobacterales</taxon>
        <taxon>Desulfobacteraceae</taxon>
        <taxon>environmental samples</taxon>
    </lineage>
</organism>
<dbReference type="AlphaFoldDB" id="A0A484HFU5"/>
<protein>
    <recommendedName>
        <fullName evidence="2">CHAT domain-containing protein</fullName>
    </recommendedName>
</protein>
<dbReference type="PANTHER" id="PTHR10098">
    <property type="entry name" value="RAPSYN-RELATED"/>
    <property type="match status" value="1"/>
</dbReference>
<feature type="signal peptide" evidence="1">
    <location>
        <begin position="1"/>
        <end position="30"/>
    </location>
</feature>
<name>A0A484HFU5_9BACT</name>
<dbReference type="EMBL" id="CAACVI010000006">
    <property type="protein sequence ID" value="VEN73254.1"/>
    <property type="molecule type" value="Genomic_DNA"/>
</dbReference>
<reference evidence="3" key="1">
    <citation type="submission" date="2019-01" db="EMBL/GenBank/DDBJ databases">
        <authorList>
            <consortium name="Genoscope - CEA"/>
            <person name="William W."/>
        </authorList>
    </citation>
    <scope>NUCLEOTIDE SEQUENCE</scope>
    <source>
        <strain evidence="3">CR-1</strain>
    </source>
</reference>
<gene>
    <name evidence="3" type="ORF">EPICR_140015</name>
</gene>
<sequence>MRMGKKTLKIRAAALWVLLAFVMTASSAWARSYEKPGETPREWMETADALYETGDFERAGDLFEASLEALRREIEPHDYLRAVMRLSQCHKALGRHKRALSVFEEALPVLHVSADRYLNVIFLSAFADLHFTLGKIEETVKWLTVALEEARLSENRVLLAAVFNDLGNGLSWSDDFEPALEAYDRCLEFADSEKSPRARDLRIRAMINRARALHLKGEGKKAFGAARAIWPEIEKTPDGYRKAWNAMACYELLDELRGAGSRPAGERGDILFSLSKTALEKGLEIASETGSQRLVSLFNGSLGKLYERERGGVEKAVDRTEKAIFFAGRAGAPELLYRWQWQMARLFEARKDAKGAMTYYRRAIETLNPIRSSMFSGYRRKKDLFNAKVKPVYLGLARLLLEQARGAASGDEARREGMIEARDVMEILKTAELQDFFKDECSAVMERDPSDMRQTPEKTALLYPISLKDKLITLATFPDGMRQKSVRVTQDQVKKATLGLRTGLQNRTKKTFIYDARKLYDWLIRPFEAELEAQGVDTLVIAPDGVLRLVPFSTLHDGARYLTEKYAIGTIPGIALTDFGEFNMPEKPEILVTGLSDAVQGFSALPNITAELRDIREIMGATSFYFNQGHNFENLTREFENKDHVIVHMATHGVFGDSAENTFLLLYENKLNLNDLSGLISMGKYRGKPVELLTLSACQTALGDERAALGLAGAAVKAGVKSVIATLWFVDDEATSILIRDFYRRLKTPGMTKSRALQQAQTHLLSKKRYRHPAYWAPFLLIGNWM</sequence>
<keyword evidence="1" id="KW-0732">Signal</keyword>
<dbReference type="Pfam" id="PF13424">
    <property type="entry name" value="TPR_12"/>
    <property type="match status" value="1"/>
</dbReference>
<evidence type="ECO:0000313" key="3">
    <source>
        <dbReference type="EMBL" id="VEN73254.1"/>
    </source>
</evidence>
<feature type="chain" id="PRO_5019768166" description="CHAT domain-containing protein" evidence="1">
    <location>
        <begin position="31"/>
        <end position="786"/>
    </location>
</feature>
<evidence type="ECO:0000259" key="2">
    <source>
        <dbReference type="Pfam" id="PF12770"/>
    </source>
</evidence>
<feature type="domain" description="CHAT" evidence="2">
    <location>
        <begin position="516"/>
        <end position="784"/>
    </location>
</feature>
<accession>A0A484HFU5</accession>
<dbReference type="InterPro" id="IPR024983">
    <property type="entry name" value="CHAT_dom"/>
</dbReference>
<dbReference type="InterPro" id="IPR019734">
    <property type="entry name" value="TPR_rpt"/>
</dbReference>
<evidence type="ECO:0000256" key="1">
    <source>
        <dbReference type="SAM" id="SignalP"/>
    </source>
</evidence>
<proteinExistence type="predicted"/>